<dbReference type="PRINTS" id="PR00459">
    <property type="entry name" value="ASPEROXIDASE"/>
</dbReference>
<feature type="domain" description="Plant heme peroxidase family profile" evidence="3">
    <location>
        <begin position="78"/>
        <end position="159"/>
    </location>
</feature>
<keyword evidence="4" id="KW-0575">Peroxidase</keyword>
<organism evidence="4 5">
    <name type="scientific">Macleaya cordata</name>
    <name type="common">Five-seeded plume-poppy</name>
    <name type="synonym">Bocconia cordata</name>
    <dbReference type="NCBI Taxonomy" id="56857"/>
    <lineage>
        <taxon>Eukaryota</taxon>
        <taxon>Viridiplantae</taxon>
        <taxon>Streptophyta</taxon>
        <taxon>Embryophyta</taxon>
        <taxon>Tracheophyta</taxon>
        <taxon>Spermatophyta</taxon>
        <taxon>Magnoliopsida</taxon>
        <taxon>Ranunculales</taxon>
        <taxon>Papaveraceae</taxon>
        <taxon>Papaveroideae</taxon>
        <taxon>Macleaya</taxon>
    </lineage>
</organism>
<evidence type="ECO:0000256" key="1">
    <source>
        <dbReference type="ARBA" id="ARBA00023002"/>
    </source>
</evidence>
<dbReference type="Gene3D" id="1.10.520.10">
    <property type="match status" value="1"/>
</dbReference>
<dbReference type="GO" id="GO:0009507">
    <property type="term" value="C:chloroplast"/>
    <property type="evidence" value="ECO:0007669"/>
    <property type="project" value="TreeGrafter"/>
</dbReference>
<protein>
    <submittedName>
        <fullName evidence="4">Heme peroxidase</fullName>
    </submittedName>
</protein>
<dbReference type="EMBL" id="MVGT01001900">
    <property type="protein sequence ID" value="OVA10496.1"/>
    <property type="molecule type" value="Genomic_DNA"/>
</dbReference>
<dbReference type="Pfam" id="PF00141">
    <property type="entry name" value="peroxidase"/>
    <property type="match status" value="1"/>
</dbReference>
<comment type="caution">
    <text evidence="4">The sequence shown here is derived from an EMBL/GenBank/DDBJ whole genome shotgun (WGS) entry which is preliminary data.</text>
</comment>
<dbReference type="InterPro" id="IPR002016">
    <property type="entry name" value="Haem_peroxidase"/>
</dbReference>
<evidence type="ECO:0000256" key="2">
    <source>
        <dbReference type="RuleBase" id="RU004241"/>
    </source>
</evidence>
<dbReference type="STRING" id="56857.A0A200QJ32"/>
<evidence type="ECO:0000313" key="4">
    <source>
        <dbReference type="EMBL" id="OVA10496.1"/>
    </source>
</evidence>
<gene>
    <name evidence="4" type="ORF">BVC80_8985g30</name>
</gene>
<dbReference type="PROSITE" id="PS50873">
    <property type="entry name" value="PEROXIDASE_4"/>
    <property type="match status" value="1"/>
</dbReference>
<dbReference type="GO" id="GO:0004601">
    <property type="term" value="F:peroxidase activity"/>
    <property type="evidence" value="ECO:0007669"/>
    <property type="project" value="UniProtKB-KW"/>
</dbReference>
<dbReference type="GO" id="GO:0020037">
    <property type="term" value="F:heme binding"/>
    <property type="evidence" value="ECO:0007669"/>
    <property type="project" value="InterPro"/>
</dbReference>
<dbReference type="Proteomes" id="UP000195402">
    <property type="component" value="Unassembled WGS sequence"/>
</dbReference>
<dbReference type="GO" id="GO:0034599">
    <property type="term" value="P:cellular response to oxidative stress"/>
    <property type="evidence" value="ECO:0007669"/>
    <property type="project" value="InterPro"/>
</dbReference>
<dbReference type="InParanoid" id="A0A200QJ32"/>
<dbReference type="InterPro" id="IPR010255">
    <property type="entry name" value="Haem_peroxidase_sf"/>
</dbReference>
<dbReference type="GO" id="GO:0000302">
    <property type="term" value="P:response to reactive oxygen species"/>
    <property type="evidence" value="ECO:0007669"/>
    <property type="project" value="TreeGrafter"/>
</dbReference>
<dbReference type="InterPro" id="IPR044831">
    <property type="entry name" value="Ccp1-like"/>
</dbReference>
<proteinExistence type="inferred from homology"/>
<dbReference type="PANTHER" id="PTHR31356">
    <property type="entry name" value="THYLAKOID LUMENAL 29 KDA PROTEIN, CHLOROPLASTIC-RELATED"/>
    <property type="match status" value="1"/>
</dbReference>
<accession>A0A200QJ32</accession>
<dbReference type="OrthoDB" id="2859658at2759"/>
<keyword evidence="1" id="KW-0560">Oxidoreductase</keyword>
<comment type="similarity">
    <text evidence="2">Belongs to the peroxidase family.</text>
</comment>
<sequence length="246" mass="27142">MAQSESRAGQFSYIEDARRFLRAAISGMHCAPAVLRLAWLDATSYDVNTNTGGVNGSARYNEKVVKDSGLSKATDLCEQVKIACPQISYADLIQLAGVVAVEVTGGPTIDFIPGRQDISPEDREHDAPAQDLRSMFYRMGLLDSDIVALSGGYALARNHQERLCCDNDGIWYISTPDEAAFLRDYAVSHKKLSELGFRPPSNPSVIYHDETRRISTFDLTARDMAVVIAAVAFAFGQLFEVRRRVQ</sequence>
<evidence type="ECO:0000259" key="3">
    <source>
        <dbReference type="PROSITE" id="PS50873"/>
    </source>
</evidence>
<dbReference type="AlphaFoldDB" id="A0A200QJ32"/>
<name>A0A200QJ32_MACCD</name>
<dbReference type="PRINTS" id="PR00458">
    <property type="entry name" value="PEROXIDASE"/>
</dbReference>
<dbReference type="PANTHER" id="PTHR31356:SF38">
    <property type="entry name" value="L-ASCORBATE PEROXIDASE 5, PEROXISOMAL"/>
    <property type="match status" value="1"/>
</dbReference>
<keyword evidence="5" id="KW-1185">Reference proteome</keyword>
<dbReference type="GO" id="GO:0042744">
    <property type="term" value="P:hydrogen peroxide catabolic process"/>
    <property type="evidence" value="ECO:0007669"/>
    <property type="project" value="TreeGrafter"/>
</dbReference>
<dbReference type="SUPFAM" id="SSF48113">
    <property type="entry name" value="Heme-dependent peroxidases"/>
    <property type="match status" value="1"/>
</dbReference>
<dbReference type="InterPro" id="IPR002207">
    <property type="entry name" value="Peroxidase_I"/>
</dbReference>
<reference evidence="4 5" key="1">
    <citation type="journal article" date="2017" name="Mol. Plant">
        <title>The Genome of Medicinal Plant Macleaya cordata Provides New Insights into Benzylisoquinoline Alkaloids Metabolism.</title>
        <authorList>
            <person name="Liu X."/>
            <person name="Liu Y."/>
            <person name="Huang P."/>
            <person name="Ma Y."/>
            <person name="Qing Z."/>
            <person name="Tang Q."/>
            <person name="Cao H."/>
            <person name="Cheng P."/>
            <person name="Zheng Y."/>
            <person name="Yuan Z."/>
            <person name="Zhou Y."/>
            <person name="Liu J."/>
            <person name="Tang Z."/>
            <person name="Zhuo Y."/>
            <person name="Zhang Y."/>
            <person name="Yu L."/>
            <person name="Huang J."/>
            <person name="Yang P."/>
            <person name="Peng Q."/>
            <person name="Zhang J."/>
            <person name="Jiang W."/>
            <person name="Zhang Z."/>
            <person name="Lin K."/>
            <person name="Ro D.K."/>
            <person name="Chen X."/>
            <person name="Xiong X."/>
            <person name="Shang Y."/>
            <person name="Huang S."/>
            <person name="Zeng J."/>
        </authorList>
    </citation>
    <scope>NUCLEOTIDE SEQUENCE [LARGE SCALE GENOMIC DNA]</scope>
    <source>
        <strain evidence="5">cv. BLH2017</strain>
        <tissue evidence="4">Root</tissue>
    </source>
</reference>
<dbReference type="Gene3D" id="1.10.420.10">
    <property type="entry name" value="Peroxidase, domain 2"/>
    <property type="match status" value="1"/>
</dbReference>
<evidence type="ECO:0000313" key="5">
    <source>
        <dbReference type="Proteomes" id="UP000195402"/>
    </source>
</evidence>